<accession>A0ABT9U9E2</accession>
<evidence type="ECO:0000313" key="1">
    <source>
        <dbReference type="EMBL" id="MDQ0116251.1"/>
    </source>
</evidence>
<organism evidence="1 2">
    <name type="scientific">Paenibacillus harenae</name>
    <dbReference type="NCBI Taxonomy" id="306543"/>
    <lineage>
        <taxon>Bacteria</taxon>
        <taxon>Bacillati</taxon>
        <taxon>Bacillota</taxon>
        <taxon>Bacilli</taxon>
        <taxon>Bacillales</taxon>
        <taxon>Paenibacillaceae</taxon>
        <taxon>Paenibacillus</taxon>
    </lineage>
</organism>
<reference evidence="1 2" key="1">
    <citation type="submission" date="2023-07" db="EMBL/GenBank/DDBJ databases">
        <title>Sorghum-associated microbial communities from plants grown in Nebraska, USA.</title>
        <authorList>
            <person name="Schachtman D."/>
        </authorList>
    </citation>
    <scope>NUCLEOTIDE SEQUENCE [LARGE SCALE GENOMIC DNA]</scope>
    <source>
        <strain evidence="1 2">CC482</strain>
    </source>
</reference>
<comment type="caution">
    <text evidence="1">The sequence shown here is derived from an EMBL/GenBank/DDBJ whole genome shotgun (WGS) entry which is preliminary data.</text>
</comment>
<dbReference type="EMBL" id="JAUSSU010000017">
    <property type="protein sequence ID" value="MDQ0116251.1"/>
    <property type="molecule type" value="Genomic_DNA"/>
</dbReference>
<proteinExistence type="predicted"/>
<evidence type="ECO:0000313" key="2">
    <source>
        <dbReference type="Proteomes" id="UP001229346"/>
    </source>
</evidence>
<keyword evidence="2" id="KW-1185">Reference proteome</keyword>
<name>A0ABT9U9E2_PAEHA</name>
<dbReference type="Proteomes" id="UP001229346">
    <property type="component" value="Unassembled WGS sequence"/>
</dbReference>
<protein>
    <submittedName>
        <fullName evidence="1">Uncharacterized protein</fullName>
    </submittedName>
</protein>
<sequence length="79" mass="9102">MMYPDSSNCLSDLAVVALSNFNKVTLQIVSLRYRIYRIRLHLPNGSVADWMENVQLLLEQTIVVQGERVMRKIPKSNSH</sequence>
<gene>
    <name evidence="1" type="ORF">J2T15_005727</name>
</gene>